<dbReference type="Pfam" id="PF12937">
    <property type="entry name" value="F-box-like"/>
    <property type="match status" value="1"/>
</dbReference>
<reference evidence="3" key="1">
    <citation type="submission" date="2021-03" db="EMBL/GenBank/DDBJ databases">
        <title>Comparative genomics and phylogenomic investigation of the class Geoglossomycetes provide insights into ecological specialization and systematics.</title>
        <authorList>
            <person name="Melie T."/>
            <person name="Pirro S."/>
            <person name="Miller A.N."/>
            <person name="Quandt A."/>
        </authorList>
    </citation>
    <scope>NUCLEOTIDE SEQUENCE</scope>
    <source>
        <strain evidence="3">CAQ_001_2017</strain>
    </source>
</reference>
<evidence type="ECO:0000313" key="4">
    <source>
        <dbReference type="Proteomes" id="UP000750711"/>
    </source>
</evidence>
<proteinExistence type="predicted"/>
<dbReference type="EMBL" id="JAGHQM010001101">
    <property type="protein sequence ID" value="KAH0556418.1"/>
    <property type="molecule type" value="Genomic_DNA"/>
</dbReference>
<dbReference type="Gene3D" id="1.20.1280.50">
    <property type="match status" value="1"/>
</dbReference>
<evidence type="ECO:0000259" key="2">
    <source>
        <dbReference type="PROSITE" id="PS50181"/>
    </source>
</evidence>
<dbReference type="InterPro" id="IPR036047">
    <property type="entry name" value="F-box-like_dom_sf"/>
</dbReference>
<feature type="domain" description="F-box" evidence="2">
    <location>
        <begin position="21"/>
        <end position="67"/>
    </location>
</feature>
<comment type="caution">
    <text evidence="3">The sequence shown here is derived from an EMBL/GenBank/DDBJ whole genome shotgun (WGS) entry which is preliminary data.</text>
</comment>
<feature type="compositionally biased region" description="Polar residues" evidence="1">
    <location>
        <begin position="382"/>
        <end position="393"/>
    </location>
</feature>
<feature type="region of interest" description="Disordered" evidence="1">
    <location>
        <begin position="364"/>
        <end position="393"/>
    </location>
</feature>
<feature type="compositionally biased region" description="Low complexity" evidence="1">
    <location>
        <begin position="364"/>
        <end position="374"/>
    </location>
</feature>
<dbReference type="SUPFAM" id="SSF81383">
    <property type="entry name" value="F-box domain"/>
    <property type="match status" value="1"/>
</dbReference>
<dbReference type="Proteomes" id="UP000750711">
    <property type="component" value="Unassembled WGS sequence"/>
</dbReference>
<dbReference type="Pfam" id="PF25499">
    <property type="entry name" value="Beta-prop_pof12"/>
    <property type="match status" value="1"/>
</dbReference>
<gene>
    <name evidence="3" type="ORF">GP486_005663</name>
</gene>
<name>A0A9P8L8Q5_9PEZI</name>
<dbReference type="PROSITE" id="PS50181">
    <property type="entry name" value="FBOX"/>
    <property type="match status" value="1"/>
</dbReference>
<dbReference type="InterPro" id="IPR001810">
    <property type="entry name" value="F-box_dom"/>
</dbReference>
<keyword evidence="4" id="KW-1185">Reference proteome</keyword>
<dbReference type="AlphaFoldDB" id="A0A9P8L8Q5"/>
<sequence>MPKHLREEDGEEYPSKRVTYPDRLSSLSDELLLRILSYLPTSSLTRCQRLSRRFYIMAGDSQVWKSAYYNRFVRPRAARIPGIRERDSSSDSLLFSSKASKWLEDEALVKQGQETNWKRQYKLRHNWSTGSCNVSELQVAQRTSTRHPFLVQLHEGVAVTVDNFCGLQAWNLRGKQTRIASTLLQDSPQCNAFPTALAIDAQGSSEKALAVIIGFTDGRYSVYELQVDARVFTLVYVDVEPASTSIEAIAYSHPLLVTLRRRDAHCVTNRLSIYSFSTSAGKRSFGDVPGPPKLIASLKSDILGPPISLSLRTSTHSILVSIAYAQPTILAGWSVGLQELRLTLEGVITNSRLASAMGLDFSSLSPAPQQSSSRSNRKLPPGSSTHAPTSLSMPTSLSYTHPYLLTSHPDNTLMFYLVTSTSENLSISRGTRLWGHTSSVSGVHVGGRGKAVSVSSYGEDLRVWELEGGVSSSNSGRRLAAGEKSVQVRPEKKAGIESSGPDFLSKTISIRGGGLTCALESWSGGATLTKGLVGFDDEKVVVLREREPGCRALAVYDFT</sequence>
<dbReference type="SMART" id="SM00256">
    <property type="entry name" value="FBOX"/>
    <property type="match status" value="1"/>
</dbReference>
<dbReference type="SUPFAM" id="SSF75011">
    <property type="entry name" value="3-carboxy-cis,cis-mucoante lactonizing enzyme"/>
    <property type="match status" value="1"/>
</dbReference>
<evidence type="ECO:0000256" key="1">
    <source>
        <dbReference type="SAM" id="MobiDB-lite"/>
    </source>
</evidence>
<protein>
    <recommendedName>
        <fullName evidence="2">F-box domain-containing protein</fullName>
    </recommendedName>
</protein>
<organism evidence="3 4">
    <name type="scientific">Trichoglossum hirsutum</name>
    <dbReference type="NCBI Taxonomy" id="265104"/>
    <lineage>
        <taxon>Eukaryota</taxon>
        <taxon>Fungi</taxon>
        <taxon>Dikarya</taxon>
        <taxon>Ascomycota</taxon>
        <taxon>Pezizomycotina</taxon>
        <taxon>Geoglossomycetes</taxon>
        <taxon>Geoglossales</taxon>
        <taxon>Geoglossaceae</taxon>
        <taxon>Trichoglossum</taxon>
    </lineage>
</organism>
<evidence type="ECO:0000313" key="3">
    <source>
        <dbReference type="EMBL" id="KAH0556418.1"/>
    </source>
</evidence>
<accession>A0A9P8L8Q5</accession>